<dbReference type="InterPro" id="IPR036249">
    <property type="entry name" value="Thioredoxin-like_sf"/>
</dbReference>
<keyword evidence="5" id="KW-1185">Reference proteome</keyword>
<organism evidence="4 5">
    <name type="scientific">Podila minutissima</name>
    <dbReference type="NCBI Taxonomy" id="64525"/>
    <lineage>
        <taxon>Eukaryota</taxon>
        <taxon>Fungi</taxon>
        <taxon>Fungi incertae sedis</taxon>
        <taxon>Mucoromycota</taxon>
        <taxon>Mortierellomycotina</taxon>
        <taxon>Mortierellomycetes</taxon>
        <taxon>Mortierellales</taxon>
        <taxon>Mortierellaceae</taxon>
        <taxon>Podila</taxon>
    </lineage>
</organism>
<dbReference type="Pfam" id="PF04908">
    <property type="entry name" value="SH3BGR"/>
    <property type="match status" value="1"/>
</dbReference>
<feature type="compositionally biased region" description="Polar residues" evidence="3">
    <location>
        <begin position="188"/>
        <end position="207"/>
    </location>
</feature>
<evidence type="ECO:0000313" key="5">
    <source>
        <dbReference type="Proteomes" id="UP000696485"/>
    </source>
</evidence>
<comment type="caution">
    <text evidence="4">The sequence shown here is derived from an EMBL/GenBank/DDBJ whole genome shotgun (WGS) entry which is preliminary data.</text>
</comment>
<dbReference type="InterPro" id="IPR006993">
    <property type="entry name" value="Glut_rich_SH3-bd"/>
</dbReference>
<comment type="similarity">
    <text evidence="1">Belongs to the SH3BGR family.</text>
</comment>
<dbReference type="Gene3D" id="3.40.30.10">
    <property type="entry name" value="Glutaredoxin"/>
    <property type="match status" value="1"/>
</dbReference>
<feature type="region of interest" description="Disordered" evidence="3">
    <location>
        <begin position="825"/>
        <end position="845"/>
    </location>
</feature>
<evidence type="ECO:0000256" key="3">
    <source>
        <dbReference type="SAM" id="MobiDB-lite"/>
    </source>
</evidence>
<feature type="coiled-coil region" evidence="2">
    <location>
        <begin position="658"/>
        <end position="699"/>
    </location>
</feature>
<gene>
    <name evidence="4" type="ORF">BG006_009983</name>
</gene>
<dbReference type="EMBL" id="JAAAUY010000076">
    <property type="protein sequence ID" value="KAF9336008.1"/>
    <property type="molecule type" value="Genomic_DNA"/>
</dbReference>
<feature type="region of interest" description="Disordered" evidence="3">
    <location>
        <begin position="1"/>
        <end position="334"/>
    </location>
</feature>
<feature type="compositionally biased region" description="Low complexity" evidence="3">
    <location>
        <begin position="58"/>
        <end position="74"/>
    </location>
</feature>
<keyword evidence="2" id="KW-0175">Coiled coil</keyword>
<feature type="coiled-coil region" evidence="2">
    <location>
        <begin position="355"/>
        <end position="425"/>
    </location>
</feature>
<dbReference type="AlphaFoldDB" id="A0A9P5VPX9"/>
<feature type="coiled-coil region" evidence="2">
    <location>
        <begin position="470"/>
        <end position="534"/>
    </location>
</feature>
<dbReference type="InterPro" id="IPR051033">
    <property type="entry name" value="SH3BGR"/>
</dbReference>
<evidence type="ECO:0000256" key="1">
    <source>
        <dbReference type="ARBA" id="ARBA00007764"/>
    </source>
</evidence>
<feature type="compositionally biased region" description="Polar residues" evidence="3">
    <location>
        <begin position="36"/>
        <end position="51"/>
    </location>
</feature>
<name>A0A9P5VPX9_9FUNG</name>
<dbReference type="SUPFAM" id="SSF52833">
    <property type="entry name" value="Thioredoxin-like"/>
    <property type="match status" value="1"/>
</dbReference>
<feature type="compositionally biased region" description="Polar residues" evidence="3">
    <location>
        <begin position="92"/>
        <end position="106"/>
    </location>
</feature>
<proteinExistence type="inferred from homology"/>
<reference evidence="4" key="1">
    <citation type="journal article" date="2020" name="Fungal Divers.">
        <title>Resolving the Mortierellaceae phylogeny through synthesis of multi-gene phylogenetics and phylogenomics.</title>
        <authorList>
            <person name="Vandepol N."/>
            <person name="Liber J."/>
            <person name="Desiro A."/>
            <person name="Na H."/>
            <person name="Kennedy M."/>
            <person name="Barry K."/>
            <person name="Grigoriev I.V."/>
            <person name="Miller A.N."/>
            <person name="O'Donnell K."/>
            <person name="Stajich J.E."/>
            <person name="Bonito G."/>
        </authorList>
    </citation>
    <scope>NUCLEOTIDE SEQUENCE</scope>
    <source>
        <strain evidence="4">NVP1</strain>
    </source>
</reference>
<dbReference type="GO" id="GO:0005737">
    <property type="term" value="C:cytoplasm"/>
    <property type="evidence" value="ECO:0007669"/>
    <property type="project" value="TreeGrafter"/>
</dbReference>
<evidence type="ECO:0000313" key="4">
    <source>
        <dbReference type="EMBL" id="KAF9336008.1"/>
    </source>
</evidence>
<dbReference type="PANTHER" id="PTHR12232">
    <property type="entry name" value="SH3 DOMAIN-BINDING GLUTAMIC ACID-RICH-LIKE PROTEIN"/>
    <property type="match status" value="1"/>
</dbReference>
<feature type="compositionally biased region" description="Low complexity" evidence="3">
    <location>
        <begin position="1"/>
        <end position="20"/>
    </location>
</feature>
<dbReference type="PANTHER" id="PTHR12232:SF0">
    <property type="entry name" value="THIOREDOXIN DOMAIN-CONTAINING PROTEIN"/>
    <property type="match status" value="1"/>
</dbReference>
<evidence type="ECO:0000256" key="2">
    <source>
        <dbReference type="SAM" id="Coils"/>
    </source>
</evidence>
<feature type="compositionally biased region" description="Low complexity" evidence="3">
    <location>
        <begin position="208"/>
        <end position="334"/>
    </location>
</feature>
<sequence length="960" mass="103163">MSETNTATVSISAVSSVTAIGDAPPSLATEAKPKASTLSIASASTPSDASQTTPPPATVLLPAADIKDSTSSTSKPLKPTISNPTVAAKKPLTSTITKPPTLTSRAKPTGITKTPPATTSASSTTTRTRPAIPTTLRGASTTSSTTSSRITPTARPTATTTTTRPVTTTTTTRPTTITTTTASRLKPSPTTTSTVRKSPSTPSLSTVAANRALASAARRVASSSGAETSSSQNSPSSTPSATRSPSRASIASTSTTTTTPATRRPITSSTAATTNRTGVTTRTTSGVALTARRTPTSSTNPSPSSTIRSTTSSVRASAAQATTPTPTRPGATAASVITSRPIPDATKVKMLSTQLNGLQEKHAQTLKLLQEQEERLKRELEELAVIPEQERKPIPSGTQDVLQEMEELRIQFQNANTQHQKTLEDLATERAEELVKIKDAHETLLQAMTSERDSVSLALKSLQESGEATEREIGDKIKELEEQLEATIEQRAAAVSEHAEAMEGLRADIESAWTLKLESKVQELTEEHQKALQSATDKFAESDSSSQSQIKYLEESYALKLQALQDETDARIAELNSANEASIREQQEKLAKEIESHQDAVTLLRKEHRESLETLKAELTLSQEGNVELSSKLGEAEAALETSRRLKDEVDAELTRARNTAQDQIELVHQELQQIQKLLAIKEEETSELQKKIQELTDNLEHASLGTMLKNNTKYKIKKVEIYGSSVSANLQIKRSQQAISHQLEHLEIDADFVDISTSEEAKLYMRRKNHGEKNLPQIFSGGDYRGTYEDFEYAIETHQLPQFLGFDRLRPFVPRARDLGDKNGLLASGAQDGEDAEQGAGLPNVAINGLNSKASGANSHNGTKNTATSMYLLSPASNRFHSSSSIGSSGLTSSMYSKNQTGFVQAARQVWNGALVDEHGRTKHDLGFNAIIADDDELDELFDQGAVTEADLEAMLQSA</sequence>
<feature type="compositionally biased region" description="Low complexity" evidence="3">
    <location>
        <begin position="111"/>
        <end position="181"/>
    </location>
</feature>
<accession>A0A9P5VPX9</accession>
<dbReference type="Proteomes" id="UP000696485">
    <property type="component" value="Unassembled WGS sequence"/>
</dbReference>
<protein>
    <submittedName>
        <fullName evidence="4">Uncharacterized protein</fullName>
    </submittedName>
</protein>